<comment type="similarity">
    <text evidence="9">Belongs to the OXA1/ALB3/YidC family.</text>
</comment>
<dbReference type="GO" id="GO:0032977">
    <property type="term" value="F:membrane insertase activity"/>
    <property type="evidence" value="ECO:0007669"/>
    <property type="project" value="InterPro"/>
</dbReference>
<keyword evidence="5" id="KW-0653">Protein transport</keyword>
<dbReference type="STRING" id="1798471.A3A21_02505"/>
<gene>
    <name evidence="12" type="ORF">A3A21_02505</name>
</gene>
<evidence type="ECO:0000256" key="7">
    <source>
        <dbReference type="ARBA" id="ARBA00023136"/>
    </source>
</evidence>
<keyword evidence="3" id="KW-1003">Cell membrane</keyword>
<dbReference type="Proteomes" id="UP000176996">
    <property type="component" value="Unassembled WGS sequence"/>
</dbReference>
<dbReference type="InterPro" id="IPR047196">
    <property type="entry name" value="YidC_ALB_C"/>
</dbReference>
<evidence type="ECO:0000313" key="12">
    <source>
        <dbReference type="EMBL" id="OGG40222.1"/>
    </source>
</evidence>
<protein>
    <recommendedName>
        <fullName evidence="11">Membrane insertase YidC/Oxa/ALB C-terminal domain-containing protein</fullName>
    </recommendedName>
</protein>
<dbReference type="Pfam" id="PF02096">
    <property type="entry name" value="60KD_IMP"/>
    <property type="match status" value="1"/>
</dbReference>
<name>A0A1F6BTW5_9BACT</name>
<reference evidence="12 13" key="1">
    <citation type="journal article" date="2016" name="Nat. Commun.">
        <title>Thousands of microbial genomes shed light on interconnected biogeochemical processes in an aquifer system.</title>
        <authorList>
            <person name="Anantharaman K."/>
            <person name="Brown C.T."/>
            <person name="Hug L.A."/>
            <person name="Sharon I."/>
            <person name="Castelle C.J."/>
            <person name="Probst A.J."/>
            <person name="Thomas B.C."/>
            <person name="Singh A."/>
            <person name="Wilkins M.J."/>
            <person name="Karaoz U."/>
            <person name="Brodie E.L."/>
            <person name="Williams K.H."/>
            <person name="Hubbard S.S."/>
            <person name="Banfield J.F."/>
        </authorList>
    </citation>
    <scope>NUCLEOTIDE SEQUENCE [LARGE SCALE GENOMIC DNA]</scope>
</reference>
<dbReference type="InterPro" id="IPR028055">
    <property type="entry name" value="YidC/Oxa/ALB_C"/>
</dbReference>
<evidence type="ECO:0000256" key="6">
    <source>
        <dbReference type="ARBA" id="ARBA00022989"/>
    </source>
</evidence>
<dbReference type="GO" id="GO:0051205">
    <property type="term" value="P:protein insertion into membrane"/>
    <property type="evidence" value="ECO:0007669"/>
    <property type="project" value="TreeGrafter"/>
</dbReference>
<comment type="subcellular location">
    <subcellularLocation>
        <location evidence="1">Cell membrane</location>
        <topology evidence="1">Multi-pass membrane protein</topology>
    </subcellularLocation>
    <subcellularLocation>
        <location evidence="9">Membrane</location>
        <topology evidence="9">Multi-pass membrane protein</topology>
    </subcellularLocation>
</comment>
<keyword evidence="6 10" id="KW-1133">Transmembrane helix</keyword>
<feature type="transmembrane region" description="Helical" evidence="10">
    <location>
        <begin position="24"/>
        <end position="49"/>
    </location>
</feature>
<dbReference type="GO" id="GO:0015031">
    <property type="term" value="P:protein transport"/>
    <property type="evidence" value="ECO:0007669"/>
    <property type="project" value="UniProtKB-KW"/>
</dbReference>
<dbReference type="PANTHER" id="PTHR12428">
    <property type="entry name" value="OXA1"/>
    <property type="match status" value="1"/>
</dbReference>
<evidence type="ECO:0000256" key="9">
    <source>
        <dbReference type="RuleBase" id="RU003945"/>
    </source>
</evidence>
<evidence type="ECO:0000256" key="1">
    <source>
        <dbReference type="ARBA" id="ARBA00004651"/>
    </source>
</evidence>
<dbReference type="PANTHER" id="PTHR12428:SF65">
    <property type="entry name" value="CYTOCHROME C OXIDASE ASSEMBLY PROTEIN COX18, MITOCHONDRIAL"/>
    <property type="match status" value="1"/>
</dbReference>
<evidence type="ECO:0000256" key="4">
    <source>
        <dbReference type="ARBA" id="ARBA00022692"/>
    </source>
</evidence>
<evidence type="ECO:0000313" key="13">
    <source>
        <dbReference type="Proteomes" id="UP000176996"/>
    </source>
</evidence>
<keyword evidence="8" id="KW-0143">Chaperone</keyword>
<dbReference type="NCBIfam" id="TIGR03592">
    <property type="entry name" value="yidC_oxa1_cterm"/>
    <property type="match status" value="1"/>
</dbReference>
<dbReference type="CDD" id="cd20070">
    <property type="entry name" value="5TM_YidC_Alb3"/>
    <property type="match status" value="1"/>
</dbReference>
<evidence type="ECO:0000256" key="3">
    <source>
        <dbReference type="ARBA" id="ARBA00022475"/>
    </source>
</evidence>
<dbReference type="InterPro" id="IPR001708">
    <property type="entry name" value="YidC/ALB3/OXA1/COX18"/>
</dbReference>
<keyword evidence="2" id="KW-0813">Transport</keyword>
<accession>A0A1F6BTW5</accession>
<dbReference type="EMBL" id="MFKK01000030">
    <property type="protein sequence ID" value="OGG40222.1"/>
    <property type="molecule type" value="Genomic_DNA"/>
</dbReference>
<evidence type="ECO:0000259" key="11">
    <source>
        <dbReference type="Pfam" id="PF02096"/>
    </source>
</evidence>
<feature type="transmembrane region" description="Helical" evidence="10">
    <location>
        <begin position="95"/>
        <end position="115"/>
    </location>
</feature>
<keyword evidence="7 10" id="KW-0472">Membrane</keyword>
<organism evidence="12 13">
    <name type="scientific">Candidatus Jorgensenbacteria bacterium RIFCSPLOWO2_01_FULL_45_25b</name>
    <dbReference type="NCBI Taxonomy" id="1798471"/>
    <lineage>
        <taxon>Bacteria</taxon>
        <taxon>Candidatus Joergenseniibacteriota</taxon>
    </lineage>
</organism>
<evidence type="ECO:0000256" key="2">
    <source>
        <dbReference type="ARBA" id="ARBA00022448"/>
    </source>
</evidence>
<evidence type="ECO:0000256" key="10">
    <source>
        <dbReference type="SAM" id="Phobius"/>
    </source>
</evidence>
<feature type="transmembrane region" description="Helical" evidence="10">
    <location>
        <begin position="173"/>
        <end position="192"/>
    </location>
</feature>
<proteinExistence type="inferred from homology"/>
<feature type="domain" description="Membrane insertase YidC/Oxa/ALB C-terminal" evidence="11">
    <location>
        <begin position="29"/>
        <end position="216"/>
    </location>
</feature>
<comment type="caution">
    <text evidence="12">The sequence shown here is derived from an EMBL/GenBank/DDBJ whole genome shotgun (WGS) entry which is preliminary data.</text>
</comment>
<dbReference type="GO" id="GO:0005886">
    <property type="term" value="C:plasma membrane"/>
    <property type="evidence" value="ECO:0007669"/>
    <property type="project" value="UniProtKB-SubCell"/>
</dbReference>
<evidence type="ECO:0000256" key="5">
    <source>
        <dbReference type="ARBA" id="ARBA00022927"/>
    </source>
</evidence>
<dbReference type="AlphaFoldDB" id="A0A1F6BTW5"/>
<keyword evidence="4 9" id="KW-0812">Transmembrane</keyword>
<sequence>MGNFFHAILYEPILKLLIWIYETIAFNSFGLAVIFLTIGIQIILFPLFWKSAKHQAVMQKLQPKVKHIQESLKHDKEKQATELLSLYKEHKINPFGSVLLLFVQLPIIIALYQVLLKEISSGLFDNFIFLGLIDLRQKSLILTLIATLLQYIQGRLSLPKTQEAKGANPMADMGKMMLYMGPIITLVILQSLPAALGVYWITSTIFTIGRQIIINKKMKEKELKVQTS</sequence>
<evidence type="ECO:0000256" key="8">
    <source>
        <dbReference type="ARBA" id="ARBA00023186"/>
    </source>
</evidence>